<reference evidence="4 5" key="1">
    <citation type="submission" date="2020-05" db="EMBL/GenBank/DDBJ databases">
        <authorList>
            <person name="Petersen J."/>
            <person name="Sayavedra L."/>
        </authorList>
    </citation>
    <scope>NUCLEOTIDE SEQUENCE [LARGE SCALE GENOMIC DNA]</scope>
    <source>
        <strain evidence="4">B azoricus SOX ET2 1586I</strain>
    </source>
</reference>
<dbReference type="InterPro" id="IPR003356">
    <property type="entry name" value="DNA_methylase_A-5"/>
</dbReference>
<dbReference type="EMBL" id="CAHJWF010000427">
    <property type="protein sequence ID" value="CAB5507523.1"/>
    <property type="molecule type" value="Genomic_DNA"/>
</dbReference>
<sequence length="622" mass="71969">MLDKLLHEYNYPLGLLEVEHPVAFGSSNKYADIVILNKADQTSVYCILEIKKHQGKDGKEQLKSYTHATGAPLAVWTNGVEIDYYERLNPNYFAPLSNIPKFDETINDVKKEVFTYLELMQKDRLAIERKSLKLLIEEIEDEVLANAGVDIFEEVFKLIFIKLYDEMQSAEDRIQIERDIKKQQKKNTNLTDKEILKLLADENTDNINDYRQLEFRSRGDAHHTKKIINKLFTNAKKKWSGIFEEGEPLRISDENHLQICVGFLQNVKLFNSNLQVIDEAFEYLVNKSSKGAKGQYFTPRNVIDMCVYMVNPQRHEKMIDTACGSCGFTVHTLFNVWAKLADQGKANFHNFSNKKLTKDQKDFVTNVFGIDFDEKSVRVSRTLNMIAGDGKTNVLHLNTLDYSRWSEKLKDDKWRKTYSEGYDRMLELAKDKNNPKFFNFDLLLANPPFAGDVKDTRLLSNFDIASKGNKRQSKMSRDILFIERNLDFLKDGGRMAIVLPQGRFNNISDAKVREFIMDRARLLAVVGLDGNTFKPHTGTKTSVLFVQKWDDKINPKAEDYPIFMAVSENSGKDNSGKEIYQTNDNGERSLDKHNHLIQQHDLQEIAIEFEKWAIKQKLSFWK</sequence>
<keyword evidence="4" id="KW-0489">Methyltransferase</keyword>
<proteinExistence type="inferred from homology"/>
<dbReference type="GO" id="GO:0032259">
    <property type="term" value="P:methylation"/>
    <property type="evidence" value="ECO:0007669"/>
    <property type="project" value="UniProtKB-KW"/>
</dbReference>
<dbReference type="Pfam" id="PF13588">
    <property type="entry name" value="HSDR_N_2"/>
    <property type="match status" value="1"/>
</dbReference>
<comment type="caution">
    <text evidence="4">The sequence shown here is derived from an EMBL/GenBank/DDBJ whole genome shotgun (WGS) entry which is preliminary data.</text>
</comment>
<name>A0ABN7GCT1_9GAMM</name>
<evidence type="ECO:0000313" key="5">
    <source>
        <dbReference type="Proteomes" id="UP000626656"/>
    </source>
</evidence>
<dbReference type="PRINTS" id="PR00507">
    <property type="entry name" value="N12N6MTFRASE"/>
</dbReference>
<comment type="similarity">
    <text evidence="1">Belongs to the N(4)/N(6)-methyltransferase family.</text>
</comment>
<accession>A0ABN7GCT1</accession>
<dbReference type="EC" id="2.1.1.72" evidence="4"/>
<dbReference type="Pfam" id="PF02384">
    <property type="entry name" value="N6_Mtase"/>
    <property type="match status" value="1"/>
</dbReference>
<gene>
    <name evidence="4" type="ORF">AZO1586I_1891</name>
</gene>
<keyword evidence="5" id="KW-1185">Reference proteome</keyword>
<evidence type="ECO:0000256" key="1">
    <source>
        <dbReference type="ARBA" id="ARBA00006594"/>
    </source>
</evidence>
<evidence type="ECO:0000259" key="3">
    <source>
        <dbReference type="Pfam" id="PF13588"/>
    </source>
</evidence>
<dbReference type="InterPro" id="IPR029464">
    <property type="entry name" value="HSDR_N"/>
</dbReference>
<dbReference type="Gene3D" id="3.40.50.150">
    <property type="entry name" value="Vaccinia Virus protein VP39"/>
    <property type="match status" value="1"/>
</dbReference>
<evidence type="ECO:0000259" key="2">
    <source>
        <dbReference type="Pfam" id="PF02384"/>
    </source>
</evidence>
<dbReference type="GO" id="GO:0009007">
    <property type="term" value="F:site-specific DNA-methyltransferase (adenine-specific) activity"/>
    <property type="evidence" value="ECO:0007669"/>
    <property type="project" value="UniProtKB-EC"/>
</dbReference>
<keyword evidence="4" id="KW-0808">Transferase</keyword>
<protein>
    <submittedName>
        <fullName evidence="4">Type I restriction-modification system, DNA-methyltransferase subunit M (EC)</fullName>
        <ecNumber evidence="4">2.1.1.72</ecNumber>
    </submittedName>
</protein>
<dbReference type="InterPro" id="IPR052916">
    <property type="entry name" value="Type-I_RE_MTase_Subunit"/>
</dbReference>
<organism evidence="4 5">
    <name type="scientific">Bathymodiolus thermophilus thioautotrophic gill symbiont</name>
    <dbReference type="NCBI Taxonomy" id="2360"/>
    <lineage>
        <taxon>Bacteria</taxon>
        <taxon>Pseudomonadati</taxon>
        <taxon>Pseudomonadota</taxon>
        <taxon>Gammaproteobacteria</taxon>
        <taxon>sulfur-oxidizing symbionts</taxon>
    </lineage>
</organism>
<dbReference type="Proteomes" id="UP000626656">
    <property type="component" value="Unassembled WGS sequence"/>
</dbReference>
<evidence type="ECO:0000313" key="4">
    <source>
        <dbReference type="EMBL" id="CAB5507523.1"/>
    </source>
</evidence>
<feature type="domain" description="Type I restriction enzyme R protein N-terminal" evidence="3">
    <location>
        <begin position="2"/>
        <end position="100"/>
    </location>
</feature>
<dbReference type="SUPFAM" id="SSF53335">
    <property type="entry name" value="S-adenosyl-L-methionine-dependent methyltransferases"/>
    <property type="match status" value="1"/>
</dbReference>
<dbReference type="PANTHER" id="PTHR42998:SF1">
    <property type="entry name" value="TYPE I RESTRICTION ENZYME HINDI METHYLASE SUBUNIT"/>
    <property type="match status" value="1"/>
</dbReference>
<dbReference type="PANTHER" id="PTHR42998">
    <property type="entry name" value="TYPE I RESTRICTION ENZYME HINDVIIP M PROTEIN-RELATED"/>
    <property type="match status" value="1"/>
</dbReference>
<feature type="domain" description="DNA methylase adenine-specific" evidence="2">
    <location>
        <begin position="276"/>
        <end position="600"/>
    </location>
</feature>
<dbReference type="InterPro" id="IPR029063">
    <property type="entry name" value="SAM-dependent_MTases_sf"/>
</dbReference>